<feature type="chain" id="PRO_5012158361" evidence="2">
    <location>
        <begin position="16"/>
        <end position="460"/>
    </location>
</feature>
<dbReference type="GeneID" id="19954595"/>
<dbReference type="SUPFAM" id="SSF51197">
    <property type="entry name" value="Clavaminate synthase-like"/>
    <property type="match status" value="1"/>
</dbReference>
<dbReference type="InParanoid" id="T0Q4F6"/>
<dbReference type="OrthoDB" id="65473at2759"/>
<keyword evidence="1" id="KW-0472">Membrane</keyword>
<dbReference type="VEuPathDB" id="FungiDB:SDRG_13868"/>
<feature type="signal peptide" evidence="2">
    <location>
        <begin position="1"/>
        <end position="15"/>
    </location>
</feature>
<evidence type="ECO:0000256" key="1">
    <source>
        <dbReference type="SAM" id="Phobius"/>
    </source>
</evidence>
<dbReference type="RefSeq" id="XP_008618190.1">
    <property type="nucleotide sequence ID" value="XM_008619968.1"/>
</dbReference>
<keyword evidence="2" id="KW-0732">Signal</keyword>
<dbReference type="InterPro" id="IPR027443">
    <property type="entry name" value="IPNS-like_sf"/>
</dbReference>
<dbReference type="EMBL" id="JH767195">
    <property type="protein sequence ID" value="EQC28320.1"/>
    <property type="molecule type" value="Genomic_DNA"/>
</dbReference>
<protein>
    <submittedName>
        <fullName evidence="3">Uncharacterized protein</fullName>
    </submittedName>
</protein>
<name>T0Q4F6_SAPDV</name>
<dbReference type="OMA" id="MRNEVEQ"/>
<evidence type="ECO:0000313" key="3">
    <source>
        <dbReference type="EMBL" id="EQC28320.1"/>
    </source>
</evidence>
<keyword evidence="4" id="KW-1185">Reference proteome</keyword>
<evidence type="ECO:0000313" key="4">
    <source>
        <dbReference type="Proteomes" id="UP000030762"/>
    </source>
</evidence>
<accession>T0Q4F6</accession>
<organism evidence="3 4">
    <name type="scientific">Saprolegnia diclina (strain VS20)</name>
    <dbReference type="NCBI Taxonomy" id="1156394"/>
    <lineage>
        <taxon>Eukaryota</taxon>
        <taxon>Sar</taxon>
        <taxon>Stramenopiles</taxon>
        <taxon>Oomycota</taxon>
        <taxon>Saprolegniomycetes</taxon>
        <taxon>Saprolegniales</taxon>
        <taxon>Saprolegniaceae</taxon>
        <taxon>Saprolegnia</taxon>
    </lineage>
</organism>
<dbReference type="PANTHER" id="PTHR40855">
    <property type="entry name" value="DIOX_N DOMAIN-CONTAINING PROTEIN"/>
    <property type="match status" value="1"/>
</dbReference>
<reference evidence="3 4" key="1">
    <citation type="submission" date="2012-04" db="EMBL/GenBank/DDBJ databases">
        <title>The Genome Sequence of Saprolegnia declina VS20.</title>
        <authorList>
            <consortium name="The Broad Institute Genome Sequencing Platform"/>
            <person name="Russ C."/>
            <person name="Nusbaum C."/>
            <person name="Tyler B."/>
            <person name="van West P."/>
            <person name="Dieguez-Uribeondo J."/>
            <person name="de Bruijn I."/>
            <person name="Tripathy S."/>
            <person name="Jiang R."/>
            <person name="Young S.K."/>
            <person name="Zeng Q."/>
            <person name="Gargeya S."/>
            <person name="Fitzgerald M."/>
            <person name="Haas B."/>
            <person name="Abouelleil A."/>
            <person name="Alvarado L."/>
            <person name="Arachchi H.M."/>
            <person name="Berlin A."/>
            <person name="Chapman S.B."/>
            <person name="Goldberg J."/>
            <person name="Griggs A."/>
            <person name="Gujja S."/>
            <person name="Hansen M."/>
            <person name="Howarth C."/>
            <person name="Imamovic A."/>
            <person name="Larimer J."/>
            <person name="McCowen C."/>
            <person name="Montmayeur A."/>
            <person name="Murphy C."/>
            <person name="Neiman D."/>
            <person name="Pearson M."/>
            <person name="Priest M."/>
            <person name="Roberts A."/>
            <person name="Saif S."/>
            <person name="Shea T."/>
            <person name="Sisk P."/>
            <person name="Sykes S."/>
            <person name="Wortman J."/>
            <person name="Nusbaum C."/>
            <person name="Birren B."/>
        </authorList>
    </citation>
    <scope>NUCLEOTIDE SEQUENCE [LARGE SCALE GENOMIC DNA]</scope>
    <source>
        <strain evidence="3 4">VS20</strain>
    </source>
</reference>
<dbReference type="PANTHER" id="PTHR40855:SF1">
    <property type="entry name" value="CLAVAMINATE SYNTHASE-LIKE PROTEIN"/>
    <property type="match status" value="1"/>
</dbReference>
<feature type="transmembrane region" description="Helical" evidence="1">
    <location>
        <begin position="416"/>
        <end position="437"/>
    </location>
</feature>
<sequence length="460" mass="49617">MALLWTMALVAAAAARPVYEIPAFDVATLVAHKAPLVAALEEHGLVAFKGLDGFAATRTTYLREAFRCMQVHPDMDFLQHKTLSDGTTRDTISTNAKDELPMASLCPAYAAAHHAYMGLMQSATEALGIALDVPSSEHASVATSMRAIAESGKHLDHVHKYLAPASPSSPETLSLELHTDNGLGLLTSVPLFFDRDGNQVQAETTGLEVELTLDGVVQRVAPRLKADELVLMIGEGFNRWGNFGHRFPPVVHGMKMPVSMDASVARVFSGRMLLMRADDRLVHAGLSFDEYAAATTRHLLEPSANFASLACPTGRSLLASDLSCTLGLWVPSNASDPSTTKAQCMRHCNSPNMRNEVEQCAHLKCVKTGDVPHGGTVCWMLCVEHLPDCAADAQTCLPDQTLVCPAAMAAAPTQRLWMLGLLGALGVLVLALVVRHWRHRRRHAQRRSSLAPTEASSLLA</sequence>
<dbReference type="Gene3D" id="2.60.120.330">
    <property type="entry name" value="B-lactam Antibiotic, Isopenicillin N Synthase, Chain"/>
    <property type="match status" value="1"/>
</dbReference>
<gene>
    <name evidence="3" type="ORF">SDRG_13868</name>
</gene>
<dbReference type="AlphaFoldDB" id="T0Q4F6"/>
<keyword evidence="1" id="KW-1133">Transmembrane helix</keyword>
<keyword evidence="1" id="KW-0812">Transmembrane</keyword>
<dbReference type="Proteomes" id="UP000030762">
    <property type="component" value="Unassembled WGS sequence"/>
</dbReference>
<evidence type="ECO:0000256" key="2">
    <source>
        <dbReference type="SAM" id="SignalP"/>
    </source>
</evidence>
<proteinExistence type="predicted"/>